<comment type="caution">
    <text evidence="4">The sequence shown here is derived from an EMBL/GenBank/DDBJ whole genome shotgun (WGS) entry which is preliminary data.</text>
</comment>
<evidence type="ECO:0000256" key="1">
    <source>
        <dbReference type="ARBA" id="ARBA00001933"/>
    </source>
</evidence>
<dbReference type="GO" id="GO:0009098">
    <property type="term" value="P:L-leucine biosynthetic process"/>
    <property type="evidence" value="ECO:0007669"/>
    <property type="project" value="TreeGrafter"/>
</dbReference>
<organism evidence="4 5">
    <name type="scientific">Hermanssonia centrifuga</name>
    <dbReference type="NCBI Taxonomy" id="98765"/>
    <lineage>
        <taxon>Eukaryota</taxon>
        <taxon>Fungi</taxon>
        <taxon>Dikarya</taxon>
        <taxon>Basidiomycota</taxon>
        <taxon>Agaricomycotina</taxon>
        <taxon>Agaricomycetes</taxon>
        <taxon>Polyporales</taxon>
        <taxon>Meruliaceae</taxon>
        <taxon>Hermanssonia</taxon>
    </lineage>
</organism>
<evidence type="ECO:0000256" key="2">
    <source>
        <dbReference type="ARBA" id="ARBA00009320"/>
    </source>
</evidence>
<dbReference type="GO" id="GO:0009099">
    <property type="term" value="P:L-valine biosynthetic process"/>
    <property type="evidence" value="ECO:0007669"/>
    <property type="project" value="TreeGrafter"/>
</dbReference>
<comment type="similarity">
    <text evidence="2">Belongs to the class-IV pyridoxal-phosphate-dependent aminotransferase family.</text>
</comment>
<protein>
    <recommendedName>
        <fullName evidence="6">Polyprotein</fullName>
    </recommendedName>
</protein>
<dbReference type="InterPro" id="IPR005786">
    <property type="entry name" value="B_amino_transII"/>
</dbReference>
<sequence>MVVNAPYRGKWQRIRLLNVLYSPSFRCTLVSISRFVSRGFGVLIDEEGLHLHTPDNEYLATIPCKNGLYRVDHTAPDSAIAPMAFIIERNKVSLYDAHIRNGHVSYDYIKKALDSDHKYHGLQIDPLKMEEPLCEACIKGKISRTPIRKERISDQAANFGDILHMDLWGPSPVPSAVVKREDGDLDILTSPLDGTILPGVTRDSMLTLIAAHGSKSSLRNIPTSLKLYPHERTFTIGELVQWSEEGRLLEAFTVGRWEGCALNFQVIFAEDSSVVCTATMLERGERHPATRIESYTASGMSGLPLLDWVRQTIDRALAGP</sequence>
<dbReference type="EMBL" id="SGPJ01000938">
    <property type="protein sequence ID" value="THG92780.1"/>
    <property type="molecule type" value="Genomic_DNA"/>
</dbReference>
<dbReference type="AlphaFoldDB" id="A0A4S4K5W4"/>
<dbReference type="GO" id="GO:0004084">
    <property type="term" value="F:branched-chain-amino-acid transaminase activity"/>
    <property type="evidence" value="ECO:0007669"/>
    <property type="project" value="InterPro"/>
</dbReference>
<dbReference type="PANTHER" id="PTHR11825">
    <property type="entry name" value="SUBGROUP IIII AMINOTRANSFERASE"/>
    <property type="match status" value="1"/>
</dbReference>
<keyword evidence="3" id="KW-0663">Pyridoxal phosphate</keyword>
<proteinExistence type="inferred from homology"/>
<evidence type="ECO:0000313" key="4">
    <source>
        <dbReference type="EMBL" id="THG92780.1"/>
    </source>
</evidence>
<keyword evidence="5" id="KW-1185">Reference proteome</keyword>
<evidence type="ECO:0000256" key="3">
    <source>
        <dbReference type="ARBA" id="ARBA00022898"/>
    </source>
</evidence>
<evidence type="ECO:0000313" key="5">
    <source>
        <dbReference type="Proteomes" id="UP000309038"/>
    </source>
</evidence>
<dbReference type="SUPFAM" id="SSF56752">
    <property type="entry name" value="D-aminoacid aminotransferase-like PLP-dependent enzymes"/>
    <property type="match status" value="1"/>
</dbReference>
<accession>A0A4S4K5W4</accession>
<evidence type="ECO:0008006" key="6">
    <source>
        <dbReference type="Google" id="ProtNLM"/>
    </source>
</evidence>
<dbReference type="Proteomes" id="UP000309038">
    <property type="component" value="Unassembled WGS sequence"/>
</dbReference>
<comment type="cofactor">
    <cofactor evidence="1">
        <name>pyridoxal 5'-phosphate</name>
        <dbReference type="ChEBI" id="CHEBI:597326"/>
    </cofactor>
</comment>
<name>A0A4S4K5W4_9APHY</name>
<reference evidence="4 5" key="1">
    <citation type="submission" date="2019-02" db="EMBL/GenBank/DDBJ databases">
        <title>Genome sequencing of the rare red list fungi Phlebia centrifuga.</title>
        <authorList>
            <person name="Buettner E."/>
            <person name="Kellner H."/>
        </authorList>
    </citation>
    <scope>NUCLEOTIDE SEQUENCE [LARGE SCALE GENOMIC DNA]</scope>
    <source>
        <strain evidence="4 5">DSM 108282</strain>
    </source>
</reference>
<dbReference type="PANTHER" id="PTHR11825:SF44">
    <property type="entry name" value="BRANCHED-CHAIN-AMINO-ACID AMINOTRANSFERASE"/>
    <property type="match status" value="1"/>
</dbReference>
<dbReference type="Gene3D" id="3.20.10.10">
    <property type="entry name" value="D-amino Acid Aminotransferase, subunit A, domain 2"/>
    <property type="match status" value="1"/>
</dbReference>
<dbReference type="InterPro" id="IPR036038">
    <property type="entry name" value="Aminotransferase-like"/>
</dbReference>
<dbReference type="InterPro" id="IPR043132">
    <property type="entry name" value="BCAT-like_C"/>
</dbReference>
<gene>
    <name evidence="4" type="ORF">EW026_g8242</name>
</gene>
<dbReference type="GO" id="GO:0005739">
    <property type="term" value="C:mitochondrion"/>
    <property type="evidence" value="ECO:0007669"/>
    <property type="project" value="TreeGrafter"/>
</dbReference>